<sequence length="866" mass="96706">MLRRKKRFLLLAALMVLLVGVVSVFSSYSLYMTSLREQRIRLYEQVTSQASLATELGWVALRLQAEGGGATARDVLLEHLSRAHKNVKVESSSGEFTLGKRTKDHLEFLVVNGQIVEEGASIKQLPMRTAYAEPMKRALEGESGTIIGLDYSGVEVLAAYTPLSLQFGIIGMVIKIDIEEIRAPFIRANFIVFGVGLALTIVFLFIFFRLSEPLIKEIEQSEKSYRDVVEGARNLILRVREDGIVTFANNYANVMFLQGQESLVDQDFLQYIVKDVSVRGQDVLMGMVKSQKFQYETEVRLSDGTQKWISWGARIISEAGQPVEFLCIGNDSTSEHLANDARREVEERFRGIAKASPVGIVITNMEGHLLYANEQMHRLTGASSVELAGRGWIQRIHPDERISILDSWFSSSRVSKRRRELRMLSNKRDIFWVLGQIVELKNSNNDIVGNVLTFTDITQIKEAELAKSRLSAAIEQAGEMVIITDLRANITYVNPAFEEMTGYKREEVVGKNPRILNSGEQDAAFYEDLWETVTSGNVWSGRSLNLKKNGQRYTQEFSIGPIRDDQGSIIGYVGVARDISDQLIIEAQLRQSQKLESIGELAAGIAHEINTPTQYVSSNIQFLKDSFVTYEKMLDHCRKLIEKVLTMEDGASCALLHDFAENLLDEKELQYLKEDIPQALSESESGLKRVAEIVRSVKQLAHPGEMNKSYHRLNEIAKDAVTVSANEWKYVAEISAEYDEDLPAVYCLKGEVGQVVLNLIINGAHAIEKKKETSEEQGVISIKTYQSGNMAVLEVSDTGIGIPQDVIDKIFDPFFTTKEVGKGTGQGLAIAHNVVVNMHGGNIDVLTEPGEGTTFVVRLPFGPEEN</sequence>
<feature type="domain" description="Histidine kinase" evidence="10">
    <location>
        <begin position="604"/>
        <end position="863"/>
    </location>
</feature>
<dbReference type="PANTHER" id="PTHR43065:SF46">
    <property type="entry name" value="C4-DICARBOXYLATE TRANSPORT SENSOR PROTEIN DCTB"/>
    <property type="match status" value="1"/>
</dbReference>
<dbReference type="InterPro" id="IPR013767">
    <property type="entry name" value="PAS_fold"/>
</dbReference>
<keyword evidence="9" id="KW-0812">Transmembrane</keyword>
<evidence type="ECO:0000256" key="6">
    <source>
        <dbReference type="ARBA" id="ARBA00022777"/>
    </source>
</evidence>
<dbReference type="EC" id="2.7.13.3" evidence="2"/>
<dbReference type="Pfam" id="PF02518">
    <property type="entry name" value="HATPase_c"/>
    <property type="match status" value="1"/>
</dbReference>
<dbReference type="SMART" id="SM00086">
    <property type="entry name" value="PAC"/>
    <property type="match status" value="3"/>
</dbReference>
<dbReference type="PANTHER" id="PTHR43065">
    <property type="entry name" value="SENSOR HISTIDINE KINASE"/>
    <property type="match status" value="1"/>
</dbReference>
<dbReference type="SUPFAM" id="SSF47384">
    <property type="entry name" value="Homodimeric domain of signal transducing histidine kinase"/>
    <property type="match status" value="1"/>
</dbReference>
<dbReference type="RefSeq" id="WP_281761028.1">
    <property type="nucleotide sequence ID" value="NZ_AP026709.1"/>
</dbReference>
<dbReference type="SUPFAM" id="SSF55874">
    <property type="entry name" value="ATPase domain of HSP90 chaperone/DNA topoisomerase II/histidine kinase"/>
    <property type="match status" value="1"/>
</dbReference>
<dbReference type="InterPro" id="IPR036890">
    <property type="entry name" value="HATPase_C_sf"/>
</dbReference>
<dbReference type="InterPro" id="IPR000700">
    <property type="entry name" value="PAS-assoc_C"/>
</dbReference>
<evidence type="ECO:0000256" key="5">
    <source>
        <dbReference type="ARBA" id="ARBA00022741"/>
    </source>
</evidence>
<evidence type="ECO:0000313" key="14">
    <source>
        <dbReference type="Proteomes" id="UP001317742"/>
    </source>
</evidence>
<evidence type="ECO:0000256" key="8">
    <source>
        <dbReference type="ARBA" id="ARBA00023012"/>
    </source>
</evidence>
<evidence type="ECO:0000259" key="12">
    <source>
        <dbReference type="PROSITE" id="PS50113"/>
    </source>
</evidence>
<keyword evidence="7" id="KW-0067">ATP-binding</keyword>
<dbReference type="InterPro" id="IPR035965">
    <property type="entry name" value="PAS-like_dom_sf"/>
</dbReference>
<keyword evidence="6" id="KW-0418">Kinase</keyword>
<dbReference type="InterPro" id="IPR036097">
    <property type="entry name" value="HisK_dim/P_sf"/>
</dbReference>
<dbReference type="NCBIfam" id="TIGR00229">
    <property type="entry name" value="sensory_box"/>
    <property type="match status" value="3"/>
</dbReference>
<evidence type="ECO:0000256" key="4">
    <source>
        <dbReference type="ARBA" id="ARBA00022679"/>
    </source>
</evidence>
<dbReference type="Pfam" id="PF13426">
    <property type="entry name" value="PAS_9"/>
    <property type="match status" value="1"/>
</dbReference>
<dbReference type="PROSITE" id="PS50113">
    <property type="entry name" value="PAC"/>
    <property type="match status" value="2"/>
</dbReference>
<feature type="domain" description="PAC" evidence="12">
    <location>
        <begin position="417"/>
        <end position="469"/>
    </location>
</feature>
<evidence type="ECO:0000259" key="10">
    <source>
        <dbReference type="PROSITE" id="PS50109"/>
    </source>
</evidence>
<feature type="domain" description="PAS" evidence="11">
    <location>
        <begin position="345"/>
        <end position="401"/>
    </location>
</feature>
<dbReference type="EMBL" id="AP026709">
    <property type="protein sequence ID" value="BDQ38532.1"/>
    <property type="molecule type" value="Genomic_DNA"/>
</dbReference>
<dbReference type="InterPro" id="IPR005467">
    <property type="entry name" value="His_kinase_dom"/>
</dbReference>
<dbReference type="CDD" id="cd00082">
    <property type="entry name" value="HisKA"/>
    <property type="match status" value="1"/>
</dbReference>
<dbReference type="SUPFAM" id="SSF55785">
    <property type="entry name" value="PYP-like sensor domain (PAS domain)"/>
    <property type="match status" value="3"/>
</dbReference>
<dbReference type="CDD" id="cd00130">
    <property type="entry name" value="PAS"/>
    <property type="match status" value="3"/>
</dbReference>
<keyword evidence="4" id="KW-0808">Transferase</keyword>
<evidence type="ECO:0000256" key="1">
    <source>
        <dbReference type="ARBA" id="ARBA00000085"/>
    </source>
</evidence>
<feature type="domain" description="PAS" evidence="11">
    <location>
        <begin position="466"/>
        <end position="512"/>
    </location>
</feature>
<dbReference type="Pfam" id="PF00989">
    <property type="entry name" value="PAS"/>
    <property type="match status" value="2"/>
</dbReference>
<keyword evidence="5" id="KW-0547">Nucleotide-binding</keyword>
<dbReference type="SMART" id="SM00091">
    <property type="entry name" value="PAS"/>
    <property type="match status" value="3"/>
</dbReference>
<accession>A0ABM8B3X4</accession>
<comment type="catalytic activity">
    <reaction evidence="1">
        <text>ATP + protein L-histidine = ADP + protein N-phospho-L-histidine.</text>
        <dbReference type="EC" id="2.7.13.3"/>
    </reaction>
</comment>
<keyword evidence="3" id="KW-0597">Phosphoprotein</keyword>
<feature type="domain" description="PAC" evidence="12">
    <location>
        <begin position="537"/>
        <end position="591"/>
    </location>
</feature>
<dbReference type="InterPro" id="IPR001610">
    <property type="entry name" value="PAC"/>
</dbReference>
<evidence type="ECO:0000256" key="9">
    <source>
        <dbReference type="SAM" id="Phobius"/>
    </source>
</evidence>
<evidence type="ECO:0000256" key="2">
    <source>
        <dbReference type="ARBA" id="ARBA00012438"/>
    </source>
</evidence>
<dbReference type="Gene3D" id="3.30.565.10">
    <property type="entry name" value="Histidine kinase-like ATPase, C-terminal domain"/>
    <property type="match status" value="1"/>
</dbReference>
<keyword evidence="8" id="KW-0902">Two-component regulatory system</keyword>
<gene>
    <name evidence="13" type="ORF">SYK_28920</name>
</gene>
<dbReference type="PROSITE" id="PS50109">
    <property type="entry name" value="HIS_KIN"/>
    <property type="match status" value="1"/>
</dbReference>
<proteinExistence type="predicted"/>
<reference evidence="13 14" key="1">
    <citation type="submission" date="2022-08" db="EMBL/GenBank/DDBJ databases">
        <title>Genome Sequence of the sulphate-reducing bacterium, Pseudodesulfovibrio sp. SYK.</title>
        <authorList>
            <person name="Kondo R."/>
            <person name="Kataoka T."/>
        </authorList>
    </citation>
    <scope>NUCLEOTIDE SEQUENCE [LARGE SCALE GENOMIC DNA]</scope>
    <source>
        <strain evidence="13 14">SYK</strain>
    </source>
</reference>
<dbReference type="SMART" id="SM00387">
    <property type="entry name" value="HATPase_c"/>
    <property type="match status" value="1"/>
</dbReference>
<dbReference type="InterPro" id="IPR000014">
    <property type="entry name" value="PAS"/>
</dbReference>
<dbReference type="Gene3D" id="3.30.450.20">
    <property type="entry name" value="PAS domain"/>
    <property type="match status" value="3"/>
</dbReference>
<evidence type="ECO:0000256" key="7">
    <source>
        <dbReference type="ARBA" id="ARBA00022840"/>
    </source>
</evidence>
<dbReference type="InterPro" id="IPR004358">
    <property type="entry name" value="Sig_transdc_His_kin-like_C"/>
</dbReference>
<dbReference type="Gene3D" id="1.10.287.130">
    <property type="match status" value="1"/>
</dbReference>
<keyword evidence="14" id="KW-1185">Reference proteome</keyword>
<keyword evidence="9" id="KW-1133">Transmembrane helix</keyword>
<evidence type="ECO:0000313" key="13">
    <source>
        <dbReference type="EMBL" id="BDQ38532.1"/>
    </source>
</evidence>
<dbReference type="PROSITE" id="PS50112">
    <property type="entry name" value="PAS"/>
    <property type="match status" value="2"/>
</dbReference>
<evidence type="ECO:0000256" key="3">
    <source>
        <dbReference type="ARBA" id="ARBA00022553"/>
    </source>
</evidence>
<protein>
    <recommendedName>
        <fullName evidence="2">histidine kinase</fullName>
        <ecNumber evidence="2">2.7.13.3</ecNumber>
    </recommendedName>
</protein>
<dbReference type="Proteomes" id="UP001317742">
    <property type="component" value="Chromosome"/>
</dbReference>
<dbReference type="InterPro" id="IPR003661">
    <property type="entry name" value="HisK_dim/P_dom"/>
</dbReference>
<feature type="transmembrane region" description="Helical" evidence="9">
    <location>
        <begin position="188"/>
        <end position="208"/>
    </location>
</feature>
<dbReference type="InterPro" id="IPR003594">
    <property type="entry name" value="HATPase_dom"/>
</dbReference>
<organism evidence="13 14">
    <name type="scientific">Pseudodesulfovibrio nedwellii</name>
    <dbReference type="NCBI Taxonomy" id="2973072"/>
    <lineage>
        <taxon>Bacteria</taxon>
        <taxon>Pseudomonadati</taxon>
        <taxon>Thermodesulfobacteriota</taxon>
        <taxon>Desulfovibrionia</taxon>
        <taxon>Desulfovibrionales</taxon>
        <taxon>Desulfovibrionaceae</taxon>
    </lineage>
</organism>
<keyword evidence="9" id="KW-0472">Membrane</keyword>
<evidence type="ECO:0000259" key="11">
    <source>
        <dbReference type="PROSITE" id="PS50112"/>
    </source>
</evidence>
<dbReference type="PRINTS" id="PR00344">
    <property type="entry name" value="BCTRLSENSOR"/>
</dbReference>
<name>A0ABM8B3X4_9BACT</name>